<evidence type="ECO:0000256" key="4">
    <source>
        <dbReference type="ARBA" id="ARBA00022801"/>
    </source>
</evidence>
<keyword evidence="5 9" id="KW-0862">Zinc</keyword>
<feature type="binding site" evidence="9">
    <location>
        <position position="160"/>
    </location>
    <ligand>
        <name>Zn(2+)</name>
        <dbReference type="ChEBI" id="CHEBI:29105"/>
        <note>catalytic</note>
    </ligand>
</feature>
<dbReference type="CDD" id="cd14840">
    <property type="entry name" value="D-Ala-D-Ala_dipeptidase_Aad"/>
    <property type="match status" value="1"/>
</dbReference>
<evidence type="ECO:0000256" key="5">
    <source>
        <dbReference type="ARBA" id="ARBA00022833"/>
    </source>
</evidence>
<dbReference type="Pfam" id="PF01427">
    <property type="entry name" value="Peptidase_M15"/>
    <property type="match status" value="1"/>
</dbReference>
<dbReference type="NCBIfam" id="NF007557">
    <property type="entry name" value="PRK10178.1"/>
    <property type="match status" value="1"/>
</dbReference>
<dbReference type="STRING" id="286727.SAMN02982917_3166"/>
<dbReference type="EMBL" id="FXAK01000007">
    <property type="protein sequence ID" value="SMF63009.1"/>
    <property type="molecule type" value="Genomic_DNA"/>
</dbReference>
<dbReference type="GO" id="GO:0160237">
    <property type="term" value="F:D-Ala-D-Ala dipeptidase activity"/>
    <property type="evidence" value="ECO:0007669"/>
    <property type="project" value="UniProtKB-EC"/>
</dbReference>
<dbReference type="GO" id="GO:0071555">
    <property type="term" value="P:cell wall organization"/>
    <property type="evidence" value="ECO:0007669"/>
    <property type="project" value="UniProtKB-KW"/>
</dbReference>
<dbReference type="PANTHER" id="PTHR43126">
    <property type="entry name" value="D-ALANYL-D-ALANINE DIPEPTIDASE"/>
    <property type="match status" value="1"/>
</dbReference>
<evidence type="ECO:0000256" key="8">
    <source>
        <dbReference type="ARBA" id="ARBA00023316"/>
    </source>
</evidence>
<dbReference type="InterPro" id="IPR000755">
    <property type="entry name" value="A_A_dipeptidase"/>
</dbReference>
<evidence type="ECO:0000313" key="10">
    <source>
        <dbReference type="EMBL" id="SMF63009.1"/>
    </source>
</evidence>
<evidence type="ECO:0000256" key="1">
    <source>
        <dbReference type="ARBA" id="ARBA00001362"/>
    </source>
</evidence>
<dbReference type="HAMAP" id="MF_01924">
    <property type="entry name" value="A_A_dipeptidase"/>
    <property type="match status" value="1"/>
</dbReference>
<dbReference type="GO" id="GO:0006508">
    <property type="term" value="P:proteolysis"/>
    <property type="evidence" value="ECO:0007669"/>
    <property type="project" value="UniProtKB-KW"/>
</dbReference>
<dbReference type="SUPFAM" id="SSF55166">
    <property type="entry name" value="Hedgehog/DD-peptidase"/>
    <property type="match status" value="1"/>
</dbReference>
<keyword evidence="4 9" id="KW-0378">Hydrolase</keyword>
<dbReference type="Gene3D" id="3.30.1380.10">
    <property type="match status" value="1"/>
</dbReference>
<sequence>MLTEIAPPAFDIDLELLYATADNLSGVPIYRSAVCLLHPEAARRLGDAIRLARGIGCRLRIYDAFRPAEAQWRLWHAFPDPVYIADPRLGSNHTRGVAVDLTLVDGAGSALDMGTGFDAMTERSHHGRSDLTAEQQRNRALLLGVMVGAGWEHYPSEWWHYQLPNAERYPLLTDAAAGGRLM</sequence>
<evidence type="ECO:0000256" key="9">
    <source>
        <dbReference type="HAMAP-Rule" id="MF_01924"/>
    </source>
</evidence>
<reference evidence="10 11" key="1">
    <citation type="submission" date="2017-04" db="EMBL/GenBank/DDBJ databases">
        <authorList>
            <person name="Afonso C.L."/>
            <person name="Miller P.J."/>
            <person name="Scott M.A."/>
            <person name="Spackman E."/>
            <person name="Goraichik I."/>
            <person name="Dimitrov K.M."/>
            <person name="Suarez D.L."/>
            <person name="Swayne D.E."/>
        </authorList>
    </citation>
    <scope>NUCLEOTIDE SEQUENCE [LARGE SCALE GENOMIC DNA]</scope>
    <source>
        <strain evidence="10 11">A2P</strain>
    </source>
</reference>
<feature type="binding site" evidence="9">
    <location>
        <position position="100"/>
    </location>
    <ligand>
        <name>Zn(2+)</name>
        <dbReference type="ChEBI" id="CHEBI:29105"/>
        <note>catalytic</note>
    </ligand>
</feature>
<feature type="site" description="Transition state stabilizer" evidence="9">
    <location>
        <position position="66"/>
    </location>
</feature>
<organism evidence="10 11">
    <name type="scientific">Azospirillum oryzae</name>
    <dbReference type="NCBI Taxonomy" id="286727"/>
    <lineage>
        <taxon>Bacteria</taxon>
        <taxon>Pseudomonadati</taxon>
        <taxon>Pseudomonadota</taxon>
        <taxon>Alphaproteobacteria</taxon>
        <taxon>Rhodospirillales</taxon>
        <taxon>Azospirillaceae</taxon>
        <taxon>Azospirillum</taxon>
    </lineage>
</organism>
<keyword evidence="3 9" id="KW-0479">Metal-binding</keyword>
<comment type="similarity">
    <text evidence="9">Belongs to the peptidase M15D family.</text>
</comment>
<keyword evidence="7 9" id="KW-0482">Metalloprotease</keyword>
<dbReference type="OrthoDB" id="9801430at2"/>
<evidence type="ECO:0000256" key="2">
    <source>
        <dbReference type="ARBA" id="ARBA00022670"/>
    </source>
</evidence>
<comment type="function">
    <text evidence="9">Catalyzes hydrolysis of the D-alanyl-D-alanine dipeptide.</text>
</comment>
<gene>
    <name evidence="9" type="primary">ddpX</name>
    <name evidence="10" type="ORF">SAMN02982917_3166</name>
</gene>
<accession>A0A1X7G2S3</accession>
<feature type="binding site" evidence="9">
    <location>
        <position position="93"/>
    </location>
    <ligand>
        <name>Zn(2+)</name>
        <dbReference type="ChEBI" id="CHEBI:29105"/>
        <note>catalytic</note>
    </ligand>
</feature>
<proteinExistence type="inferred from homology"/>
<dbReference type="RefSeq" id="WP_085090551.1">
    <property type="nucleotide sequence ID" value="NZ_FXAK01000007.1"/>
</dbReference>
<protein>
    <recommendedName>
        <fullName evidence="9">D-alanyl-D-alanine dipeptidase</fullName>
        <shortName evidence="9">D-Ala-D-Ala dipeptidase</shortName>
        <ecNumber evidence="9">3.4.13.22</ecNumber>
    </recommendedName>
</protein>
<feature type="active site" description="Proton donor/acceptor" evidence="9">
    <location>
        <position position="157"/>
    </location>
</feature>
<dbReference type="EC" id="3.4.13.22" evidence="9"/>
<dbReference type="Proteomes" id="UP000192936">
    <property type="component" value="Unassembled WGS sequence"/>
</dbReference>
<dbReference type="GO" id="GO:0008237">
    <property type="term" value="F:metallopeptidase activity"/>
    <property type="evidence" value="ECO:0007669"/>
    <property type="project" value="UniProtKB-KW"/>
</dbReference>
<keyword evidence="8" id="KW-0961">Cell wall biogenesis/degradation</keyword>
<dbReference type="AlphaFoldDB" id="A0A1X7G2S3"/>
<dbReference type="PANTHER" id="PTHR43126:SF1">
    <property type="entry name" value="D-ALANYL-D-ALANINE DIPEPTIDASE"/>
    <property type="match status" value="1"/>
</dbReference>
<evidence type="ECO:0000256" key="3">
    <source>
        <dbReference type="ARBA" id="ARBA00022723"/>
    </source>
</evidence>
<comment type="cofactor">
    <cofactor evidence="9">
        <name>Zn(2+)</name>
        <dbReference type="ChEBI" id="CHEBI:29105"/>
    </cofactor>
    <text evidence="9">Binds 1 zinc ion per subunit.</text>
</comment>
<dbReference type="InterPro" id="IPR009045">
    <property type="entry name" value="Zn_M74/Hedgehog-like"/>
</dbReference>
<evidence type="ECO:0000313" key="11">
    <source>
        <dbReference type="Proteomes" id="UP000192936"/>
    </source>
</evidence>
<keyword evidence="2 9" id="KW-0645">Protease</keyword>
<dbReference type="GO" id="GO:0008270">
    <property type="term" value="F:zinc ion binding"/>
    <property type="evidence" value="ECO:0007669"/>
    <property type="project" value="UniProtKB-UniRule"/>
</dbReference>
<dbReference type="PIRSF" id="PIRSF026671">
    <property type="entry name" value="AA_dipeptidase"/>
    <property type="match status" value="1"/>
</dbReference>
<name>A0A1X7G2S3_9PROT</name>
<comment type="catalytic activity">
    <reaction evidence="1 9">
        <text>D-alanyl-D-alanine + H2O = 2 D-alanine</text>
        <dbReference type="Rhea" id="RHEA:20661"/>
        <dbReference type="ChEBI" id="CHEBI:15377"/>
        <dbReference type="ChEBI" id="CHEBI:57416"/>
        <dbReference type="ChEBI" id="CHEBI:57822"/>
        <dbReference type="EC" id="3.4.13.22"/>
    </reaction>
</comment>
<evidence type="ECO:0000256" key="7">
    <source>
        <dbReference type="ARBA" id="ARBA00023049"/>
    </source>
</evidence>
<evidence type="ECO:0000256" key="6">
    <source>
        <dbReference type="ARBA" id="ARBA00022997"/>
    </source>
</evidence>
<keyword evidence="6 9" id="KW-0224">Dipeptidase</keyword>